<evidence type="ECO:0000256" key="1">
    <source>
        <dbReference type="SAM" id="MobiDB-lite"/>
    </source>
</evidence>
<reference evidence="2" key="1">
    <citation type="journal article" date="2021" name="Nat. Commun.">
        <title>Genomic analyses provide insights into spinach domestication and the genetic basis of agronomic traits.</title>
        <authorList>
            <person name="Cai X."/>
            <person name="Sun X."/>
            <person name="Xu C."/>
            <person name="Sun H."/>
            <person name="Wang X."/>
            <person name="Ge C."/>
            <person name="Zhang Z."/>
            <person name="Wang Q."/>
            <person name="Fei Z."/>
            <person name="Jiao C."/>
            <person name="Wang Q."/>
        </authorList>
    </citation>
    <scope>NUCLEOTIDE SEQUENCE [LARGE SCALE GENOMIC DNA]</scope>
    <source>
        <strain evidence="2">cv. Varoflay</strain>
    </source>
</reference>
<accession>A0ABM3RQS1</accession>
<organism evidence="2 3">
    <name type="scientific">Spinacia oleracea</name>
    <name type="common">Spinach</name>
    <dbReference type="NCBI Taxonomy" id="3562"/>
    <lineage>
        <taxon>Eukaryota</taxon>
        <taxon>Viridiplantae</taxon>
        <taxon>Streptophyta</taxon>
        <taxon>Embryophyta</taxon>
        <taxon>Tracheophyta</taxon>
        <taxon>Spermatophyta</taxon>
        <taxon>Magnoliopsida</taxon>
        <taxon>eudicotyledons</taxon>
        <taxon>Gunneridae</taxon>
        <taxon>Pentapetalae</taxon>
        <taxon>Caryophyllales</taxon>
        <taxon>Chenopodiaceae</taxon>
        <taxon>Chenopodioideae</taxon>
        <taxon>Anserineae</taxon>
        <taxon>Spinacia</taxon>
    </lineage>
</organism>
<dbReference type="PANTHER" id="PTHR33233:SF17">
    <property type="entry name" value="DUF4283 DOMAIN-CONTAINING PROTEIN"/>
    <property type="match status" value="1"/>
</dbReference>
<dbReference type="GeneID" id="130471719"/>
<keyword evidence="2" id="KW-1185">Reference proteome</keyword>
<feature type="region of interest" description="Disordered" evidence="1">
    <location>
        <begin position="146"/>
        <end position="168"/>
    </location>
</feature>
<evidence type="ECO:0008006" key="4">
    <source>
        <dbReference type="Google" id="ProtNLM"/>
    </source>
</evidence>
<feature type="compositionally biased region" description="Polar residues" evidence="1">
    <location>
        <begin position="146"/>
        <end position="160"/>
    </location>
</feature>
<name>A0ABM3RQS1_SPIOL</name>
<dbReference type="RefSeq" id="XP_056697968.1">
    <property type="nucleotide sequence ID" value="XM_056841990.1"/>
</dbReference>
<proteinExistence type="predicted"/>
<dbReference type="Proteomes" id="UP000813463">
    <property type="component" value="Chromosome 4"/>
</dbReference>
<feature type="compositionally biased region" description="Gly residues" evidence="1">
    <location>
        <begin position="206"/>
        <end position="216"/>
    </location>
</feature>
<sequence>MIVKPWSATFNFHAEILRVVPLWIKLPNLPLNCWGTDSLSRIGSLVGVPLYADECTSKQLRISFARILVEVDVTKALPRSVLVQDPSGNTVVQKVIYDWIPPYCKKCKNVGNDCSKGMPTARFHPSVHIPKKKWVMKGTVKKNTTTNEVQPKAQQETSVIPNPPVEDDGWRVVTRRRLTKSPMGTPLVSIPEGLVQVNASFDADGVRGGGEAGGGDSPYPVP</sequence>
<feature type="region of interest" description="Disordered" evidence="1">
    <location>
        <begin position="202"/>
        <end position="222"/>
    </location>
</feature>
<evidence type="ECO:0000313" key="3">
    <source>
        <dbReference type="RefSeq" id="XP_056697968.1"/>
    </source>
</evidence>
<evidence type="ECO:0000313" key="2">
    <source>
        <dbReference type="Proteomes" id="UP000813463"/>
    </source>
</evidence>
<reference evidence="3" key="2">
    <citation type="submission" date="2025-08" db="UniProtKB">
        <authorList>
            <consortium name="RefSeq"/>
        </authorList>
    </citation>
    <scope>IDENTIFICATION</scope>
    <source>
        <tissue evidence="3">Leaf</tissue>
    </source>
</reference>
<dbReference type="PANTHER" id="PTHR33233">
    <property type="entry name" value="ENDONUCLEASE/EXONUCLEASE/PHOSPHATASE"/>
    <property type="match status" value="1"/>
</dbReference>
<protein>
    <recommendedName>
        <fullName evidence="4">DUF4283 domain-containing protein</fullName>
    </recommendedName>
</protein>
<gene>
    <name evidence="3" type="primary">LOC130471719</name>
</gene>